<dbReference type="InterPro" id="IPR047988">
    <property type="entry name" value="Ribosomal_uS7m_fungi"/>
</dbReference>
<dbReference type="InterPro" id="IPR000235">
    <property type="entry name" value="Ribosomal_uS7"/>
</dbReference>
<dbReference type="InterPro" id="IPR023798">
    <property type="entry name" value="Ribosomal_uS7_dom"/>
</dbReference>
<sequence length="286" mass="32481">MKLFVGKEVLKLLSENRSIYHSTSNFLKDNRCYQTINRLLSTSSSVYSDYLSYQSHLSELSLSSSRSDTPLTKLFQRSTQGSIRKFSSSRNAKFSATFKNLDRHPRARRLKILTSEPIVPKFPSAEDEDSIRSYVEPRSVNLPTLEEPLIDYMTGLLMRKGKRDTASKHCITLLSHLRLVTGQEPFGLLARAIGLASPLVMTRSESKRIKVTTVPVPLNEIQRARRGILWIVKQSEKRPGKKFGERLAMEVIAVLNGNSEVLKLKAEQHRLALVNRANLRTRVTRA</sequence>
<accession>A0AAV0B3N8</accession>
<dbReference type="CDD" id="cd14868">
    <property type="entry name" value="uS7_Mitochondria_Fungi"/>
    <property type="match status" value="1"/>
</dbReference>
<keyword evidence="6" id="KW-1185">Reference proteome</keyword>
<comment type="caution">
    <text evidence="5">The sequence shown here is derived from an EMBL/GenBank/DDBJ whole genome shotgun (WGS) entry which is preliminary data.</text>
</comment>
<evidence type="ECO:0000256" key="1">
    <source>
        <dbReference type="ARBA" id="ARBA00007151"/>
    </source>
</evidence>
<gene>
    <name evidence="5" type="ORF">PPACK8108_LOCUS13603</name>
</gene>
<reference evidence="5" key="1">
    <citation type="submission" date="2022-06" db="EMBL/GenBank/DDBJ databases">
        <authorList>
            <consortium name="SYNGENTA / RWTH Aachen University"/>
        </authorList>
    </citation>
    <scope>NUCLEOTIDE SEQUENCE</scope>
</reference>
<evidence type="ECO:0000256" key="2">
    <source>
        <dbReference type="ARBA" id="ARBA00022980"/>
    </source>
</evidence>
<dbReference type="Pfam" id="PF00177">
    <property type="entry name" value="Ribosomal_S7"/>
    <property type="match status" value="1"/>
</dbReference>
<comment type="similarity">
    <text evidence="1">Belongs to the universal ribosomal protein uS7 family.</text>
</comment>
<evidence type="ECO:0000259" key="4">
    <source>
        <dbReference type="Pfam" id="PF00177"/>
    </source>
</evidence>
<feature type="domain" description="Small ribosomal subunit protein uS7" evidence="4">
    <location>
        <begin position="141"/>
        <end position="276"/>
    </location>
</feature>
<evidence type="ECO:0000256" key="3">
    <source>
        <dbReference type="ARBA" id="ARBA00023274"/>
    </source>
</evidence>
<dbReference type="SUPFAM" id="SSF47973">
    <property type="entry name" value="Ribosomal protein S7"/>
    <property type="match status" value="1"/>
</dbReference>
<dbReference type="Gene3D" id="1.10.455.10">
    <property type="entry name" value="Ribosomal protein S7 domain"/>
    <property type="match status" value="1"/>
</dbReference>
<dbReference type="GO" id="GO:0005840">
    <property type="term" value="C:ribosome"/>
    <property type="evidence" value="ECO:0007669"/>
    <property type="project" value="UniProtKB-KW"/>
</dbReference>
<protein>
    <submittedName>
        <fullName evidence="5">Ribosomal protein S7 domain-containing protein</fullName>
    </submittedName>
</protein>
<dbReference type="PANTHER" id="PTHR11205">
    <property type="entry name" value="RIBOSOMAL PROTEIN S7"/>
    <property type="match status" value="1"/>
</dbReference>
<dbReference type="GO" id="GO:0006412">
    <property type="term" value="P:translation"/>
    <property type="evidence" value="ECO:0007669"/>
    <property type="project" value="InterPro"/>
</dbReference>
<dbReference type="EMBL" id="CALTRL010003386">
    <property type="protein sequence ID" value="CAH7681058.1"/>
    <property type="molecule type" value="Genomic_DNA"/>
</dbReference>
<dbReference type="Proteomes" id="UP001153365">
    <property type="component" value="Unassembled WGS sequence"/>
</dbReference>
<name>A0AAV0B3N8_PHAPC</name>
<dbReference type="InterPro" id="IPR036823">
    <property type="entry name" value="Ribosomal_uS7_dom_sf"/>
</dbReference>
<keyword evidence="3" id="KW-0687">Ribonucleoprotein</keyword>
<dbReference type="AlphaFoldDB" id="A0AAV0B3N8"/>
<evidence type="ECO:0000313" key="6">
    <source>
        <dbReference type="Proteomes" id="UP001153365"/>
    </source>
</evidence>
<dbReference type="GO" id="GO:1990904">
    <property type="term" value="C:ribonucleoprotein complex"/>
    <property type="evidence" value="ECO:0007669"/>
    <property type="project" value="UniProtKB-KW"/>
</dbReference>
<keyword evidence="2 5" id="KW-0689">Ribosomal protein</keyword>
<evidence type="ECO:0000313" key="5">
    <source>
        <dbReference type="EMBL" id="CAH7681058.1"/>
    </source>
</evidence>
<proteinExistence type="inferred from homology"/>
<organism evidence="5 6">
    <name type="scientific">Phakopsora pachyrhizi</name>
    <name type="common">Asian soybean rust disease fungus</name>
    <dbReference type="NCBI Taxonomy" id="170000"/>
    <lineage>
        <taxon>Eukaryota</taxon>
        <taxon>Fungi</taxon>
        <taxon>Dikarya</taxon>
        <taxon>Basidiomycota</taxon>
        <taxon>Pucciniomycotina</taxon>
        <taxon>Pucciniomycetes</taxon>
        <taxon>Pucciniales</taxon>
        <taxon>Phakopsoraceae</taxon>
        <taxon>Phakopsora</taxon>
    </lineage>
</organism>